<dbReference type="AlphaFoldDB" id="A0A165BSI3"/>
<protein>
    <submittedName>
        <fullName evidence="1">Uncharacterized protein</fullName>
    </submittedName>
</protein>
<evidence type="ECO:0000313" key="1">
    <source>
        <dbReference type="EMBL" id="KZV81165.1"/>
    </source>
</evidence>
<keyword evidence="2" id="KW-1185">Reference proteome</keyword>
<reference evidence="1 2" key="1">
    <citation type="journal article" date="2016" name="Mol. Biol. Evol.">
        <title>Comparative Genomics of Early-Diverging Mushroom-Forming Fungi Provides Insights into the Origins of Lignocellulose Decay Capabilities.</title>
        <authorList>
            <person name="Nagy L.G."/>
            <person name="Riley R."/>
            <person name="Tritt A."/>
            <person name="Adam C."/>
            <person name="Daum C."/>
            <person name="Floudas D."/>
            <person name="Sun H."/>
            <person name="Yadav J.S."/>
            <person name="Pangilinan J."/>
            <person name="Larsson K.H."/>
            <person name="Matsuura K."/>
            <person name="Barry K."/>
            <person name="Labutti K."/>
            <person name="Kuo R."/>
            <person name="Ohm R.A."/>
            <person name="Bhattacharya S.S."/>
            <person name="Shirouzu T."/>
            <person name="Yoshinaga Y."/>
            <person name="Martin F.M."/>
            <person name="Grigoriev I.V."/>
            <person name="Hibbett D.S."/>
        </authorList>
    </citation>
    <scope>NUCLEOTIDE SEQUENCE [LARGE SCALE GENOMIC DNA]</scope>
    <source>
        <strain evidence="1 2">HHB12029</strain>
    </source>
</reference>
<feature type="non-terminal residue" evidence="1">
    <location>
        <position position="135"/>
    </location>
</feature>
<proteinExistence type="predicted"/>
<evidence type="ECO:0000313" key="2">
    <source>
        <dbReference type="Proteomes" id="UP000077266"/>
    </source>
</evidence>
<dbReference type="InParanoid" id="A0A165BSI3"/>
<gene>
    <name evidence="1" type="ORF">EXIGLDRAFT_844819</name>
</gene>
<accession>A0A165BSI3</accession>
<sequence length="135" mass="13788">MSLSGLERLSVAGADSGSINTVMDAIVGTQLSLGDVLAGIFSPGRLSSAVHVGLVKDFLSGRAGLDFSAILNLVLDHPDAQPAKVECGMTSPSPASGTKGIAARSILVAWATHYVTSTSVRRLPTLQMPPASTLS</sequence>
<dbReference type="Proteomes" id="UP000077266">
    <property type="component" value="Unassembled WGS sequence"/>
</dbReference>
<name>A0A165BSI3_EXIGL</name>
<organism evidence="1 2">
    <name type="scientific">Exidia glandulosa HHB12029</name>
    <dbReference type="NCBI Taxonomy" id="1314781"/>
    <lineage>
        <taxon>Eukaryota</taxon>
        <taxon>Fungi</taxon>
        <taxon>Dikarya</taxon>
        <taxon>Basidiomycota</taxon>
        <taxon>Agaricomycotina</taxon>
        <taxon>Agaricomycetes</taxon>
        <taxon>Auriculariales</taxon>
        <taxon>Exidiaceae</taxon>
        <taxon>Exidia</taxon>
    </lineage>
</organism>
<dbReference type="EMBL" id="KV426410">
    <property type="protein sequence ID" value="KZV81165.1"/>
    <property type="molecule type" value="Genomic_DNA"/>
</dbReference>